<gene>
    <name evidence="3" type="primary">Ervv2</name>
    <name evidence="3" type="ORF">HELFUL_R14723</name>
</gene>
<keyword evidence="1" id="KW-1015">Disulfide bond</keyword>
<organism evidence="3 4">
    <name type="scientific">Heliornis fulica</name>
    <name type="common">sungrebe</name>
    <dbReference type="NCBI Taxonomy" id="54369"/>
    <lineage>
        <taxon>Eukaryota</taxon>
        <taxon>Metazoa</taxon>
        <taxon>Chordata</taxon>
        <taxon>Craniata</taxon>
        <taxon>Vertebrata</taxon>
        <taxon>Euteleostomi</taxon>
        <taxon>Archelosauria</taxon>
        <taxon>Archosauria</taxon>
        <taxon>Dinosauria</taxon>
        <taxon>Saurischia</taxon>
        <taxon>Theropoda</taxon>
        <taxon>Coelurosauria</taxon>
        <taxon>Aves</taxon>
        <taxon>Neognathae</taxon>
        <taxon>Neoaves</taxon>
        <taxon>Gruiformes</taxon>
        <taxon>Heliornithidae</taxon>
        <taxon>Heliornis</taxon>
    </lineage>
</organism>
<evidence type="ECO:0000256" key="1">
    <source>
        <dbReference type="ARBA" id="ARBA00023157"/>
    </source>
</evidence>
<dbReference type="OrthoDB" id="8949317at2759"/>
<proteinExistence type="predicted"/>
<name>A0A7L2AYE5_9GRUI</name>
<keyword evidence="4" id="KW-1185">Reference proteome</keyword>
<dbReference type="EMBL" id="VXBZ01008635">
    <property type="protein sequence ID" value="NXP52137.1"/>
    <property type="molecule type" value="Genomic_DNA"/>
</dbReference>
<feature type="non-terminal residue" evidence="3">
    <location>
        <position position="124"/>
    </location>
</feature>
<dbReference type="PANTHER" id="PTHR10424:SF73">
    <property type="entry name" value="ENDOGENOUS RETROVIRUS GROUP FC1 ENV POLYPROTEIN-RELATED"/>
    <property type="match status" value="1"/>
</dbReference>
<evidence type="ECO:0000256" key="2">
    <source>
        <dbReference type="SAM" id="Phobius"/>
    </source>
</evidence>
<accession>A0A7L2AYE5</accession>
<evidence type="ECO:0000313" key="3">
    <source>
        <dbReference type="EMBL" id="NXP52137.1"/>
    </source>
</evidence>
<keyword evidence="2" id="KW-0812">Transmembrane</keyword>
<evidence type="ECO:0000313" key="4">
    <source>
        <dbReference type="Proteomes" id="UP000590868"/>
    </source>
</evidence>
<sequence length="124" mass="14204">TAQLGGVCVLINVSCCTYIDQSGRVAMDVGDLWKQAKVLHEVTKDDTSSSLSELWEKFTSWLPNFACLKQLFVAVILIITLGLLICVMLQCYMWMCRQTGNTYEEWKKHKLRQNIESGKYFSKL</sequence>
<feature type="non-terminal residue" evidence="3">
    <location>
        <position position="1"/>
    </location>
</feature>
<dbReference type="Proteomes" id="UP000590868">
    <property type="component" value="Unassembled WGS sequence"/>
</dbReference>
<protein>
    <submittedName>
        <fullName evidence="3">ERVV2 protein</fullName>
    </submittedName>
</protein>
<dbReference type="AlphaFoldDB" id="A0A7L2AYE5"/>
<keyword evidence="2" id="KW-1133">Transmembrane helix</keyword>
<reference evidence="3 4" key="1">
    <citation type="submission" date="2019-09" db="EMBL/GenBank/DDBJ databases">
        <title>Bird 10,000 Genomes (B10K) Project - Family phase.</title>
        <authorList>
            <person name="Zhang G."/>
        </authorList>
    </citation>
    <scope>NUCLEOTIDE SEQUENCE [LARGE SCALE GENOMIC DNA]</scope>
    <source>
        <strain evidence="3">B10K-DU-001-55</strain>
        <tissue evidence="3">Muscle</tissue>
    </source>
</reference>
<feature type="transmembrane region" description="Helical" evidence="2">
    <location>
        <begin position="71"/>
        <end position="95"/>
    </location>
</feature>
<keyword evidence="2" id="KW-0472">Membrane</keyword>
<comment type="caution">
    <text evidence="3">The sequence shown here is derived from an EMBL/GenBank/DDBJ whole genome shotgun (WGS) entry which is preliminary data.</text>
</comment>
<dbReference type="Gene3D" id="1.10.287.210">
    <property type="match status" value="1"/>
</dbReference>
<dbReference type="SUPFAM" id="SSF58069">
    <property type="entry name" value="Virus ectodomain"/>
    <property type="match status" value="1"/>
</dbReference>
<dbReference type="PANTHER" id="PTHR10424">
    <property type="entry name" value="VIRAL ENVELOPE PROTEIN"/>
    <property type="match status" value="1"/>
</dbReference>
<dbReference type="InterPro" id="IPR018154">
    <property type="entry name" value="TLV/ENV_coat_polyprotein"/>
</dbReference>